<gene>
    <name evidence="3" type="ORF">Vau01_066670</name>
</gene>
<evidence type="ECO:0000313" key="4">
    <source>
        <dbReference type="Proteomes" id="UP000612585"/>
    </source>
</evidence>
<comment type="caution">
    <text evidence="3">The sequence shown here is derived from an EMBL/GenBank/DDBJ whole genome shotgun (WGS) entry which is preliminary data.</text>
</comment>
<name>A0A8J3ZCL4_9ACTN</name>
<protein>
    <submittedName>
        <fullName evidence="3">Methyltransferase</fullName>
    </submittedName>
</protein>
<dbReference type="InterPro" id="IPR029063">
    <property type="entry name" value="SAM-dependent_MTases_sf"/>
</dbReference>
<dbReference type="InterPro" id="IPR013216">
    <property type="entry name" value="Methyltransf_11"/>
</dbReference>
<dbReference type="EMBL" id="BOPG01000045">
    <property type="protein sequence ID" value="GIJ59151.1"/>
    <property type="molecule type" value="Genomic_DNA"/>
</dbReference>
<evidence type="ECO:0000259" key="2">
    <source>
        <dbReference type="Pfam" id="PF08241"/>
    </source>
</evidence>
<proteinExistence type="predicted"/>
<dbReference type="Proteomes" id="UP000612585">
    <property type="component" value="Unassembled WGS sequence"/>
</dbReference>
<dbReference type="AlphaFoldDB" id="A0A8J3ZCL4"/>
<feature type="domain" description="Methyltransferase type 11" evidence="2">
    <location>
        <begin position="48"/>
        <end position="139"/>
    </location>
</feature>
<dbReference type="SUPFAM" id="SSF53335">
    <property type="entry name" value="S-adenosyl-L-methionine-dependent methyltransferases"/>
    <property type="match status" value="1"/>
</dbReference>
<dbReference type="PANTHER" id="PTHR43861">
    <property type="entry name" value="TRANS-ACONITATE 2-METHYLTRANSFERASE-RELATED"/>
    <property type="match status" value="1"/>
</dbReference>
<evidence type="ECO:0000256" key="1">
    <source>
        <dbReference type="ARBA" id="ARBA00022679"/>
    </source>
</evidence>
<dbReference type="Pfam" id="PF08241">
    <property type="entry name" value="Methyltransf_11"/>
    <property type="match status" value="1"/>
</dbReference>
<organism evidence="3 4">
    <name type="scientific">Virgisporangium aurantiacum</name>
    <dbReference type="NCBI Taxonomy" id="175570"/>
    <lineage>
        <taxon>Bacteria</taxon>
        <taxon>Bacillati</taxon>
        <taxon>Actinomycetota</taxon>
        <taxon>Actinomycetes</taxon>
        <taxon>Micromonosporales</taxon>
        <taxon>Micromonosporaceae</taxon>
        <taxon>Virgisporangium</taxon>
    </lineage>
</organism>
<dbReference type="CDD" id="cd02440">
    <property type="entry name" value="AdoMet_MTases"/>
    <property type="match status" value="1"/>
</dbReference>
<dbReference type="PANTHER" id="PTHR43861:SF3">
    <property type="entry name" value="PUTATIVE (AFU_ORTHOLOGUE AFUA_2G14390)-RELATED"/>
    <property type="match status" value="1"/>
</dbReference>
<dbReference type="RefSeq" id="WP_204000915.1">
    <property type="nucleotide sequence ID" value="NZ_BOPG01000045.1"/>
</dbReference>
<dbReference type="GO" id="GO:0032259">
    <property type="term" value="P:methylation"/>
    <property type="evidence" value="ECO:0007669"/>
    <property type="project" value="UniProtKB-KW"/>
</dbReference>
<keyword evidence="3" id="KW-0489">Methyltransferase</keyword>
<accession>A0A8J3ZCL4</accession>
<keyword evidence="1" id="KW-0808">Transferase</keyword>
<dbReference type="GO" id="GO:0008757">
    <property type="term" value="F:S-adenosylmethionine-dependent methyltransferase activity"/>
    <property type="evidence" value="ECO:0007669"/>
    <property type="project" value="InterPro"/>
</dbReference>
<reference evidence="3" key="1">
    <citation type="submission" date="2021-01" db="EMBL/GenBank/DDBJ databases">
        <title>Whole genome shotgun sequence of Virgisporangium aurantiacum NBRC 16421.</title>
        <authorList>
            <person name="Komaki H."/>
            <person name="Tamura T."/>
        </authorList>
    </citation>
    <scope>NUCLEOTIDE SEQUENCE</scope>
    <source>
        <strain evidence="3">NBRC 16421</strain>
    </source>
</reference>
<sequence>MTAAQNTYIFDQASERERARLGGLSAQFDAVSIRHLTALGVAPGWHCLEIGAGAGSIARWLATTVGPTGRVVATDLDTRFLTDLPAPVEVRRHNIVTDPLPDGGFDLVHARAVIEHLADRRDVVARLVPALRPGGLLVLEDVVFGEVTRVATARVAEPHANAAAYVRALMAVAAGLGAVGADSAFGLDLPDALEAAGLRDVDGELTARFVRGGSPEAAFYELTLREVGDRLIAAGLLSPGDVADALAFTSEPASRWLSTALATAWGRRP</sequence>
<evidence type="ECO:0000313" key="3">
    <source>
        <dbReference type="EMBL" id="GIJ59151.1"/>
    </source>
</evidence>
<dbReference type="Gene3D" id="3.40.50.150">
    <property type="entry name" value="Vaccinia Virus protein VP39"/>
    <property type="match status" value="1"/>
</dbReference>
<keyword evidence="4" id="KW-1185">Reference proteome</keyword>